<dbReference type="EC" id="2.1.-.-" evidence="7"/>
<keyword evidence="3" id="KW-0949">S-adenosyl-L-methionine</keyword>
<feature type="domain" description="Methyltransferase" evidence="6">
    <location>
        <begin position="97"/>
        <end position="203"/>
    </location>
</feature>
<name>A0ABT6J8J3_9GAMM</name>
<keyword evidence="2 7" id="KW-0808">Transferase</keyword>
<evidence type="ECO:0000256" key="1">
    <source>
        <dbReference type="ARBA" id="ARBA00022603"/>
    </source>
</evidence>
<dbReference type="SUPFAM" id="SSF53335">
    <property type="entry name" value="S-adenosyl-L-methionine-dependent methyltransferases"/>
    <property type="match status" value="1"/>
</dbReference>
<feature type="region of interest" description="Disordered" evidence="4">
    <location>
        <begin position="35"/>
        <end position="73"/>
    </location>
</feature>
<protein>
    <submittedName>
        <fullName evidence="7">Class I SAM-dependent methyltransferase</fullName>
        <ecNumber evidence="7">2.1.-.-</ecNumber>
    </submittedName>
</protein>
<feature type="chain" id="PRO_5046587162" evidence="5">
    <location>
        <begin position="19"/>
        <end position="225"/>
    </location>
</feature>
<feature type="signal peptide" evidence="5">
    <location>
        <begin position="1"/>
        <end position="18"/>
    </location>
</feature>
<dbReference type="Gene3D" id="3.40.50.150">
    <property type="entry name" value="Vaccinia Virus protein VP39"/>
    <property type="match status" value="1"/>
</dbReference>
<dbReference type="InterPro" id="IPR026170">
    <property type="entry name" value="FAM173A/B"/>
</dbReference>
<gene>
    <name evidence="7" type="ORF">QFW77_09090</name>
</gene>
<keyword evidence="8" id="KW-1185">Reference proteome</keyword>
<dbReference type="Proteomes" id="UP001156940">
    <property type="component" value="Unassembled WGS sequence"/>
</dbReference>
<keyword evidence="5" id="KW-0732">Signal</keyword>
<dbReference type="Pfam" id="PF13847">
    <property type="entry name" value="Methyltransf_31"/>
    <property type="match status" value="1"/>
</dbReference>
<dbReference type="RefSeq" id="WP_280574249.1">
    <property type="nucleotide sequence ID" value="NZ_JARXRM010000030.1"/>
</dbReference>
<proteinExistence type="predicted"/>
<dbReference type="PANTHER" id="PTHR13610:SF11">
    <property type="entry name" value="METHYLTRANSFERASE DOMAIN-CONTAINING PROTEIN"/>
    <property type="match status" value="1"/>
</dbReference>
<evidence type="ECO:0000313" key="7">
    <source>
        <dbReference type="EMBL" id="MDH5823140.1"/>
    </source>
</evidence>
<keyword evidence="1 7" id="KW-0489">Methyltransferase</keyword>
<reference evidence="7 8" key="1">
    <citation type="submission" date="2023-04" db="EMBL/GenBank/DDBJ databases">
        <title>Luteimonas endophyticus RD2P54.</title>
        <authorList>
            <person name="Sun J.-Q."/>
        </authorList>
    </citation>
    <scope>NUCLEOTIDE SEQUENCE [LARGE SCALE GENOMIC DNA]</scope>
    <source>
        <strain evidence="7 8">RD2P54</strain>
    </source>
</reference>
<dbReference type="CDD" id="cd02440">
    <property type="entry name" value="AdoMet_MTases"/>
    <property type="match status" value="1"/>
</dbReference>
<dbReference type="InterPro" id="IPR029063">
    <property type="entry name" value="SAM-dependent_MTases_sf"/>
</dbReference>
<evidence type="ECO:0000256" key="2">
    <source>
        <dbReference type="ARBA" id="ARBA00022679"/>
    </source>
</evidence>
<evidence type="ECO:0000256" key="5">
    <source>
        <dbReference type="SAM" id="SignalP"/>
    </source>
</evidence>
<feature type="compositionally biased region" description="Low complexity" evidence="4">
    <location>
        <begin position="51"/>
        <end position="63"/>
    </location>
</feature>
<evidence type="ECO:0000256" key="3">
    <source>
        <dbReference type="ARBA" id="ARBA00022691"/>
    </source>
</evidence>
<dbReference type="EMBL" id="JARXRM010000030">
    <property type="protein sequence ID" value="MDH5823140.1"/>
    <property type="molecule type" value="Genomic_DNA"/>
</dbReference>
<comment type="caution">
    <text evidence="7">The sequence shown here is derived from an EMBL/GenBank/DDBJ whole genome shotgun (WGS) entry which is preliminary data.</text>
</comment>
<dbReference type="InterPro" id="IPR025714">
    <property type="entry name" value="Methyltranfer_dom"/>
</dbReference>
<evidence type="ECO:0000313" key="8">
    <source>
        <dbReference type="Proteomes" id="UP001156940"/>
    </source>
</evidence>
<evidence type="ECO:0000256" key="4">
    <source>
        <dbReference type="SAM" id="MobiDB-lite"/>
    </source>
</evidence>
<accession>A0ABT6J8J3</accession>
<sequence length="225" mass="24483">MSLPKSLALLLLCLPLLACGESAINAYQPATARDAATAEPEADPTVADTHPAAAEADGPGAPYGEDDSRPRREPDVIYVPTPQPVVDRMLELADIQEGDVLYDLGSGDGRIPVTAARKYGIRAVGIDINPVRIREANANAEQAGVTDLVTFREEDLFEADIGEADVVTLYLLQSLNVKLRPKLLSELKPGTRIVSHAFDMAGEWEPERTEQVEHNTIYVWTVPER</sequence>
<organism evidence="7 8">
    <name type="scientific">Luteimonas endophytica</name>
    <dbReference type="NCBI Taxonomy" id="3042023"/>
    <lineage>
        <taxon>Bacteria</taxon>
        <taxon>Pseudomonadati</taxon>
        <taxon>Pseudomonadota</taxon>
        <taxon>Gammaproteobacteria</taxon>
        <taxon>Lysobacterales</taxon>
        <taxon>Lysobacteraceae</taxon>
        <taxon>Luteimonas</taxon>
    </lineage>
</organism>
<dbReference type="GO" id="GO:0008168">
    <property type="term" value="F:methyltransferase activity"/>
    <property type="evidence" value="ECO:0007669"/>
    <property type="project" value="UniProtKB-KW"/>
</dbReference>
<evidence type="ECO:0000259" key="6">
    <source>
        <dbReference type="Pfam" id="PF13847"/>
    </source>
</evidence>
<dbReference type="PANTHER" id="PTHR13610">
    <property type="entry name" value="METHYLTRANSFERASE DOMAIN-CONTAINING PROTEIN"/>
    <property type="match status" value="1"/>
</dbReference>
<dbReference type="GO" id="GO:0032259">
    <property type="term" value="P:methylation"/>
    <property type="evidence" value="ECO:0007669"/>
    <property type="project" value="UniProtKB-KW"/>
</dbReference>